<evidence type="ECO:0000256" key="5">
    <source>
        <dbReference type="ARBA" id="ARBA00023163"/>
    </source>
</evidence>
<name>A0A4Q0I2U7_9FIRM</name>
<proteinExistence type="inferred from homology"/>
<feature type="short sequence motif" description="Polymerase core binding" evidence="6">
    <location>
        <begin position="49"/>
        <end position="62"/>
    </location>
</feature>
<protein>
    <recommendedName>
        <fullName evidence="6">RNA polymerase sigma factor SigI</fullName>
    </recommendedName>
</protein>
<evidence type="ECO:0000256" key="6">
    <source>
        <dbReference type="HAMAP-Rule" id="MF_02064"/>
    </source>
</evidence>
<evidence type="ECO:0000259" key="7">
    <source>
        <dbReference type="Pfam" id="PF04542"/>
    </source>
</evidence>
<keyword evidence="2 6" id="KW-0805">Transcription regulation</keyword>
<keyword evidence="1 6" id="KW-0963">Cytoplasm</keyword>
<dbReference type="OrthoDB" id="3190733at2"/>
<dbReference type="InterPro" id="IPR007627">
    <property type="entry name" value="RNA_pol_sigma70_r2"/>
</dbReference>
<evidence type="ECO:0000256" key="2">
    <source>
        <dbReference type="ARBA" id="ARBA00023015"/>
    </source>
</evidence>
<feature type="domain" description="RNA polymerase sigma-70 region 2" evidence="7">
    <location>
        <begin position="24"/>
        <end position="93"/>
    </location>
</feature>
<dbReference type="Pfam" id="PF04542">
    <property type="entry name" value="Sigma70_r2"/>
    <property type="match status" value="1"/>
</dbReference>
<evidence type="ECO:0000313" key="8">
    <source>
        <dbReference type="EMBL" id="RXE58047.1"/>
    </source>
</evidence>
<dbReference type="InterPro" id="IPR014244">
    <property type="entry name" value="RNA_pol_sigma-I"/>
</dbReference>
<keyword evidence="9" id="KW-1185">Reference proteome</keyword>
<dbReference type="Proteomes" id="UP000289166">
    <property type="component" value="Unassembled WGS sequence"/>
</dbReference>
<dbReference type="NCBIfam" id="NF006178">
    <property type="entry name" value="PRK08311.2-6"/>
    <property type="match status" value="1"/>
</dbReference>
<accession>A0A4Q0I2U7</accession>
<keyword evidence="6" id="KW-0346">Stress response</keyword>
<evidence type="ECO:0000256" key="4">
    <source>
        <dbReference type="ARBA" id="ARBA00023125"/>
    </source>
</evidence>
<reference evidence="9" key="1">
    <citation type="submission" date="2018-11" db="EMBL/GenBank/DDBJ databases">
        <title>Genome sequencing of a novel mesophilic and cellulolytic organism within the genus Hungateiclostridium.</title>
        <authorList>
            <person name="Rettenmaier R."/>
            <person name="Liebl W."/>
            <person name="Zverlov V."/>
        </authorList>
    </citation>
    <scope>NUCLEOTIDE SEQUENCE [LARGE SCALE GENOMIC DNA]</scope>
    <source>
        <strain evidence="9">N2K1</strain>
    </source>
</reference>
<dbReference type="SUPFAM" id="SSF88946">
    <property type="entry name" value="Sigma2 domain of RNA polymerase sigma factors"/>
    <property type="match status" value="1"/>
</dbReference>
<feature type="DNA-binding region" description="H-T-H motif" evidence="6">
    <location>
        <begin position="191"/>
        <end position="210"/>
    </location>
</feature>
<comment type="function">
    <text evidence="6">Sigma factors are initiation factors that promote the attachment of RNA polymerase to specific initiation sites and are then released.</text>
</comment>
<keyword evidence="5 6" id="KW-0804">Transcription</keyword>
<dbReference type="PIRSF" id="PIRSF038953">
    <property type="entry name" value="SigI"/>
    <property type="match status" value="1"/>
</dbReference>
<organism evidence="8 9">
    <name type="scientific">Acetivibrio mesophilus</name>
    <dbReference type="NCBI Taxonomy" id="2487273"/>
    <lineage>
        <taxon>Bacteria</taxon>
        <taxon>Bacillati</taxon>
        <taxon>Bacillota</taxon>
        <taxon>Clostridia</taxon>
        <taxon>Eubacteriales</taxon>
        <taxon>Oscillospiraceae</taxon>
        <taxon>Acetivibrio</taxon>
    </lineage>
</organism>
<comment type="activity regulation">
    <text evidence="6">Negatively regulated by the anti-sigma-I factor RsgI.</text>
</comment>
<comment type="subcellular location">
    <subcellularLocation>
        <location evidence="6">Cytoplasm</location>
    </subcellularLocation>
</comment>
<dbReference type="RefSeq" id="WP_069195494.1">
    <property type="nucleotide sequence ID" value="NZ_RLII01000026.1"/>
</dbReference>
<comment type="similarity">
    <text evidence="6">Belongs to the sigma-70 factor family. SigI subfamily.</text>
</comment>
<dbReference type="GO" id="GO:0003677">
    <property type="term" value="F:DNA binding"/>
    <property type="evidence" value="ECO:0007669"/>
    <property type="project" value="UniProtKB-UniRule"/>
</dbReference>
<evidence type="ECO:0000313" key="9">
    <source>
        <dbReference type="Proteomes" id="UP000289166"/>
    </source>
</evidence>
<keyword evidence="4 6" id="KW-0238">DNA-binding</keyword>
<sequence>MYPVTINQRVESIKNDDDEINIFVEEYKPFIAACTQKVVGRYVAYGQDDELSIALMAFVEAIRSYDGAKGNFLSFSQNVIRRRIIDYQRKEKKYNTVININGYSDEEEEETDLSIAMSMEEYSKEEASEYRRLELQQLKRELEEWGISFFELVNISPKHKKTKRIYSDIIRFLLSRQNIIEKIKQKKYIPIAEIEQNLKIPRKTIERARKYIIAVVIICTGDYEFIKDYVNWEV</sequence>
<evidence type="ECO:0000256" key="1">
    <source>
        <dbReference type="ARBA" id="ARBA00022490"/>
    </source>
</evidence>
<dbReference type="GO" id="GO:0006352">
    <property type="term" value="P:DNA-templated transcription initiation"/>
    <property type="evidence" value="ECO:0007669"/>
    <property type="project" value="UniProtKB-UniRule"/>
</dbReference>
<comment type="caution">
    <text evidence="8">The sequence shown here is derived from an EMBL/GenBank/DDBJ whole genome shotgun (WGS) entry which is preliminary data.</text>
</comment>
<evidence type="ECO:0000256" key="3">
    <source>
        <dbReference type="ARBA" id="ARBA00023082"/>
    </source>
</evidence>
<dbReference type="GO" id="GO:0016987">
    <property type="term" value="F:sigma factor activity"/>
    <property type="evidence" value="ECO:0007669"/>
    <property type="project" value="UniProtKB-UniRule"/>
</dbReference>
<dbReference type="Gene3D" id="1.10.1740.10">
    <property type="match status" value="1"/>
</dbReference>
<dbReference type="HAMAP" id="MF_02064">
    <property type="entry name" value="Sigma70_SigI"/>
    <property type="match status" value="1"/>
</dbReference>
<dbReference type="EMBL" id="RLII01000026">
    <property type="protein sequence ID" value="RXE58047.1"/>
    <property type="molecule type" value="Genomic_DNA"/>
</dbReference>
<dbReference type="AlphaFoldDB" id="A0A4Q0I2U7"/>
<dbReference type="InterPro" id="IPR013325">
    <property type="entry name" value="RNA_pol_sigma_r2"/>
</dbReference>
<dbReference type="GO" id="GO:0005737">
    <property type="term" value="C:cytoplasm"/>
    <property type="evidence" value="ECO:0007669"/>
    <property type="project" value="UniProtKB-SubCell"/>
</dbReference>
<keyword evidence="3 6" id="KW-0731">Sigma factor</keyword>
<comment type="subunit">
    <text evidence="6">Interacts with RsgI.</text>
</comment>
<gene>
    <name evidence="6 8" type="primary">sigI</name>
    <name evidence="8" type="ORF">EFD62_14380</name>
</gene>
<dbReference type="NCBIfam" id="TIGR02895">
    <property type="entry name" value="spore_sigI"/>
    <property type="match status" value="1"/>
</dbReference>